<dbReference type="InterPro" id="IPR005502">
    <property type="entry name" value="Ribosyl_crysJ1"/>
</dbReference>
<evidence type="ECO:0000256" key="8">
    <source>
        <dbReference type="ARBA" id="ARBA00042850"/>
    </source>
</evidence>
<protein>
    <recommendedName>
        <fullName evidence="4">ADP-ribosylhydrolase ARH3</fullName>
        <ecNumber evidence="2">3.2.1.143</ecNumber>
    </recommendedName>
    <alternativeName>
        <fullName evidence="5">ADP-ribose glycohydrolase ARH3</fullName>
    </alternativeName>
    <alternativeName>
        <fullName evidence="6">ADP-ribosylhydrolase 3</fullName>
    </alternativeName>
    <alternativeName>
        <fullName evidence="9">O-acetyl-ADP-ribose deacetylase ARH3</fullName>
    </alternativeName>
    <alternativeName>
        <fullName evidence="10">Poly(ADP-ribose) glycohydrolase ARH3</fullName>
    </alternativeName>
    <alternativeName>
        <fullName evidence="8">[Protein ADP-ribosylarginine] hydrolase-like protein 2</fullName>
    </alternativeName>
    <alternativeName>
        <fullName evidence="7">[Protein ADP-ribosylserine] hydrolase</fullName>
    </alternativeName>
</protein>
<feature type="binding site" evidence="12">
    <location>
        <position position="134"/>
    </location>
    <ligand>
        <name>Mg(2+)</name>
        <dbReference type="ChEBI" id="CHEBI:18420"/>
        <label>1</label>
    </ligand>
</feature>
<dbReference type="Pfam" id="PF03747">
    <property type="entry name" value="ADP_ribosyl_GH"/>
    <property type="match status" value="1"/>
</dbReference>
<feature type="binding site" evidence="12">
    <location>
        <position position="369"/>
    </location>
    <ligand>
        <name>Mg(2+)</name>
        <dbReference type="ChEBI" id="CHEBI:18420"/>
        <label>1</label>
    </ligand>
</feature>
<keyword evidence="3" id="KW-0378">Hydrolase</keyword>
<name>A0A819SGU4_9BILA</name>
<evidence type="ECO:0000256" key="11">
    <source>
        <dbReference type="ARBA" id="ARBA00049015"/>
    </source>
</evidence>
<evidence type="ECO:0000256" key="1">
    <source>
        <dbReference type="ARBA" id="ARBA00010702"/>
    </source>
</evidence>
<feature type="binding site" evidence="12">
    <location>
        <position position="371"/>
    </location>
    <ligand>
        <name>Mg(2+)</name>
        <dbReference type="ChEBI" id="CHEBI:18420"/>
        <label>1</label>
    </ligand>
</feature>
<dbReference type="AlphaFoldDB" id="A0A819SGU4"/>
<feature type="binding site" evidence="12">
    <location>
        <position position="372"/>
    </location>
    <ligand>
        <name>Mg(2+)</name>
        <dbReference type="ChEBI" id="CHEBI:18420"/>
        <label>1</label>
    </ligand>
</feature>
<dbReference type="EMBL" id="CAJOBD010006507">
    <property type="protein sequence ID" value="CAF4062753.1"/>
    <property type="molecule type" value="Genomic_DNA"/>
</dbReference>
<dbReference type="GO" id="GO:0046872">
    <property type="term" value="F:metal ion binding"/>
    <property type="evidence" value="ECO:0007669"/>
    <property type="project" value="UniProtKB-KW"/>
</dbReference>
<dbReference type="GO" id="GO:0004649">
    <property type="term" value="F:poly(ADP-ribose) glycohydrolase activity"/>
    <property type="evidence" value="ECO:0007669"/>
    <property type="project" value="UniProtKB-EC"/>
</dbReference>
<dbReference type="InterPro" id="IPR050792">
    <property type="entry name" value="ADP-ribosylglycohydrolase"/>
</dbReference>
<keyword evidence="12" id="KW-0479">Metal-binding</keyword>
<dbReference type="EC" id="3.2.1.143" evidence="2"/>
<evidence type="ECO:0000256" key="4">
    <source>
        <dbReference type="ARBA" id="ARBA00041057"/>
    </source>
</evidence>
<dbReference type="Proteomes" id="UP000663836">
    <property type="component" value="Unassembled WGS sequence"/>
</dbReference>
<evidence type="ECO:0000256" key="9">
    <source>
        <dbReference type="ARBA" id="ARBA00043187"/>
    </source>
</evidence>
<evidence type="ECO:0000256" key="10">
    <source>
        <dbReference type="ARBA" id="ARBA00043193"/>
    </source>
</evidence>
<comment type="catalytic activity">
    <reaction evidence="11">
        <text>alpha-NAD(+) + H2O = ADP-D-ribose + nicotinamide + H(+)</text>
        <dbReference type="Rhea" id="RHEA:68792"/>
        <dbReference type="ChEBI" id="CHEBI:15377"/>
        <dbReference type="ChEBI" id="CHEBI:15378"/>
        <dbReference type="ChEBI" id="CHEBI:17154"/>
        <dbReference type="ChEBI" id="CHEBI:57967"/>
        <dbReference type="ChEBI" id="CHEBI:77017"/>
    </reaction>
</comment>
<evidence type="ECO:0000313" key="14">
    <source>
        <dbReference type="Proteomes" id="UP000663836"/>
    </source>
</evidence>
<gene>
    <name evidence="13" type="ORF">JBS370_LOCUS29694</name>
</gene>
<keyword evidence="12" id="KW-0460">Magnesium</keyword>
<evidence type="ECO:0000256" key="12">
    <source>
        <dbReference type="PIRSR" id="PIRSR605502-1"/>
    </source>
</evidence>
<evidence type="ECO:0000256" key="7">
    <source>
        <dbReference type="ARBA" id="ARBA00042722"/>
    </source>
</evidence>
<comment type="similarity">
    <text evidence="1">Belongs to the ADP-ribosylglycohydrolase family.</text>
</comment>
<comment type="cofactor">
    <cofactor evidence="12">
        <name>Mg(2+)</name>
        <dbReference type="ChEBI" id="CHEBI:18420"/>
    </cofactor>
    <text evidence="12">Binds 2 magnesium ions per subunit.</text>
</comment>
<dbReference type="PANTHER" id="PTHR16222">
    <property type="entry name" value="ADP-RIBOSYLGLYCOHYDROLASE"/>
    <property type="match status" value="1"/>
</dbReference>
<dbReference type="PANTHER" id="PTHR16222:SF24">
    <property type="entry name" value="ADP-RIBOSYLHYDROLASE ARH3"/>
    <property type="match status" value="1"/>
</dbReference>
<feature type="binding site" evidence="12">
    <location>
        <position position="136"/>
    </location>
    <ligand>
        <name>Mg(2+)</name>
        <dbReference type="ChEBI" id="CHEBI:18420"/>
        <label>1</label>
    </ligand>
</feature>
<proteinExistence type="inferred from homology"/>
<dbReference type="Gene3D" id="1.10.4080.10">
    <property type="entry name" value="ADP-ribosylation/Crystallin J1"/>
    <property type="match status" value="1"/>
</dbReference>
<dbReference type="InterPro" id="IPR036705">
    <property type="entry name" value="Ribosyl_crysJ1_sf"/>
</dbReference>
<sequence length="489" mass="54986">MTVKARTDIPHGPRRKLALVIGIDKDWDDSFLLLIEIFKKRLGYSEKSWLDLQYHQNGTGLIKRPHELEENMQFPPEDINYDILNRIQGSMVGMALGDALGAHVEFRPRAFLLQNPVVDLKAGGTWGLKEGQFTDDTSMALCLAASLVCRRDFVPYDQLVRYKWWYKHGYMSSTGECFDIGAATRDSLCEFEGRQKQFSATHEIPFDELDFLSDPDLLAEFNVQCSRAGVAGNGALMRLTPVPLFFYRHPVHAVKYSGFSGVITHGDQKAYDACRYYGALIVAALQGATKEELLNDEFYETHISWFAEGPLAPEIMRIANGSYKQNDGYDAGIRGKGYIVNALEAALWAFWSEKTFKKGALAAVNLGDDTDTTAAIYGQLAGAYYGYEKLPKKWVEKVYAKRFLQGLSMWIAYEGQMWYKNKALLFNPSLATVAPKQKVVAISSNEQELNPEKLPSIQLTSLEETRRVGLSNRSEKDTSSVMSNFCAIL</sequence>
<evidence type="ECO:0000256" key="6">
    <source>
        <dbReference type="ARBA" id="ARBA00042471"/>
    </source>
</evidence>
<evidence type="ECO:0000313" key="13">
    <source>
        <dbReference type="EMBL" id="CAF4062753.1"/>
    </source>
</evidence>
<evidence type="ECO:0000256" key="5">
    <source>
        <dbReference type="ARBA" id="ARBA00042398"/>
    </source>
</evidence>
<reference evidence="13" key="1">
    <citation type="submission" date="2021-02" db="EMBL/GenBank/DDBJ databases">
        <authorList>
            <person name="Nowell W R."/>
        </authorList>
    </citation>
    <scope>NUCLEOTIDE SEQUENCE</scope>
</reference>
<feature type="binding site" evidence="12">
    <location>
        <position position="135"/>
    </location>
    <ligand>
        <name>Mg(2+)</name>
        <dbReference type="ChEBI" id="CHEBI:18420"/>
        <label>1</label>
    </ligand>
</feature>
<dbReference type="SUPFAM" id="SSF101478">
    <property type="entry name" value="ADP-ribosylglycohydrolase"/>
    <property type="match status" value="1"/>
</dbReference>
<organism evidence="13 14">
    <name type="scientific">Rotaria sordida</name>
    <dbReference type="NCBI Taxonomy" id="392033"/>
    <lineage>
        <taxon>Eukaryota</taxon>
        <taxon>Metazoa</taxon>
        <taxon>Spiralia</taxon>
        <taxon>Gnathifera</taxon>
        <taxon>Rotifera</taxon>
        <taxon>Eurotatoria</taxon>
        <taxon>Bdelloidea</taxon>
        <taxon>Philodinida</taxon>
        <taxon>Philodinidae</taxon>
        <taxon>Rotaria</taxon>
    </lineage>
</organism>
<accession>A0A819SGU4</accession>
<evidence type="ECO:0000256" key="3">
    <source>
        <dbReference type="ARBA" id="ARBA00022801"/>
    </source>
</evidence>
<comment type="caution">
    <text evidence="13">The sequence shown here is derived from an EMBL/GenBank/DDBJ whole genome shotgun (WGS) entry which is preliminary data.</text>
</comment>
<evidence type="ECO:0000256" key="2">
    <source>
        <dbReference type="ARBA" id="ARBA00012255"/>
    </source>
</evidence>